<evidence type="ECO:0000313" key="8">
    <source>
        <dbReference type="Proteomes" id="UP000238916"/>
    </source>
</evidence>
<evidence type="ECO:0000259" key="6">
    <source>
        <dbReference type="SMART" id="SM00244"/>
    </source>
</evidence>
<evidence type="ECO:0000256" key="1">
    <source>
        <dbReference type="ARBA" id="ARBA00004370"/>
    </source>
</evidence>
<protein>
    <recommendedName>
        <fullName evidence="6">Band 7 domain-containing protein</fullName>
    </recommendedName>
</protein>
<evidence type="ECO:0000256" key="2">
    <source>
        <dbReference type="ARBA" id="ARBA00007161"/>
    </source>
</evidence>
<evidence type="ECO:0000313" key="7">
    <source>
        <dbReference type="EMBL" id="SPF44124.1"/>
    </source>
</evidence>
<evidence type="ECO:0000256" key="5">
    <source>
        <dbReference type="SAM" id="Phobius"/>
    </source>
</evidence>
<dbReference type="CDD" id="cd03399">
    <property type="entry name" value="SPFH_flotillin"/>
    <property type="match status" value="1"/>
</dbReference>
<dbReference type="Pfam" id="PF01145">
    <property type="entry name" value="Band_7"/>
    <property type="match status" value="1"/>
</dbReference>
<proteinExistence type="inferred from homology"/>
<dbReference type="GO" id="GO:0072659">
    <property type="term" value="P:protein localization to plasma membrane"/>
    <property type="evidence" value="ECO:0007669"/>
    <property type="project" value="TreeGrafter"/>
</dbReference>
<dbReference type="SMART" id="SM00244">
    <property type="entry name" value="PHB"/>
    <property type="match status" value="1"/>
</dbReference>
<keyword evidence="5" id="KW-1133">Transmembrane helix</keyword>
<keyword evidence="3 5" id="KW-0472">Membrane</keyword>
<gene>
    <name evidence="7" type="ORF">SBF1_3040003</name>
</gene>
<dbReference type="GO" id="GO:0005886">
    <property type="term" value="C:plasma membrane"/>
    <property type="evidence" value="ECO:0007669"/>
    <property type="project" value="TreeGrafter"/>
</dbReference>
<organism evidence="7 8">
    <name type="scientific">Candidatus Desulfosporosinus infrequens</name>
    <dbReference type="NCBI Taxonomy" id="2043169"/>
    <lineage>
        <taxon>Bacteria</taxon>
        <taxon>Bacillati</taxon>
        <taxon>Bacillota</taxon>
        <taxon>Clostridia</taxon>
        <taxon>Eubacteriales</taxon>
        <taxon>Desulfitobacteriaceae</taxon>
        <taxon>Desulfosporosinus</taxon>
    </lineage>
</organism>
<keyword evidence="4" id="KW-0175">Coiled coil</keyword>
<dbReference type="Gene3D" id="3.30.479.30">
    <property type="entry name" value="Band 7 domain"/>
    <property type="match status" value="1"/>
</dbReference>
<dbReference type="SUPFAM" id="SSF117892">
    <property type="entry name" value="Band 7/SPFH domain"/>
    <property type="match status" value="1"/>
</dbReference>
<dbReference type="Proteomes" id="UP000238916">
    <property type="component" value="Unassembled WGS sequence"/>
</dbReference>
<dbReference type="InterPro" id="IPR027705">
    <property type="entry name" value="Flotillin_fam"/>
</dbReference>
<keyword evidence="5" id="KW-0812">Transmembrane</keyword>
<dbReference type="InterPro" id="IPR031905">
    <property type="entry name" value="Flotillin_C"/>
</dbReference>
<dbReference type="PANTHER" id="PTHR13806:SF46">
    <property type="entry name" value="FLOTILLIN-1-RELATED"/>
    <property type="match status" value="1"/>
</dbReference>
<feature type="coiled-coil region" evidence="4">
    <location>
        <begin position="277"/>
        <end position="356"/>
    </location>
</feature>
<name>A0A2U3KWQ9_9FIRM</name>
<reference evidence="8" key="1">
    <citation type="submission" date="2018-02" db="EMBL/GenBank/DDBJ databases">
        <authorList>
            <person name="Hausmann B."/>
        </authorList>
    </citation>
    <scope>NUCLEOTIDE SEQUENCE [LARGE SCALE GENOMIC DNA]</scope>
    <source>
        <strain evidence="8">Peat soil MAG SbF1</strain>
    </source>
</reference>
<evidence type="ECO:0000256" key="3">
    <source>
        <dbReference type="ARBA" id="ARBA00023136"/>
    </source>
</evidence>
<feature type="transmembrane region" description="Helical" evidence="5">
    <location>
        <begin position="6"/>
        <end position="25"/>
    </location>
</feature>
<comment type="similarity">
    <text evidence="2">Belongs to the band 7/mec-2 family. Flotillin subfamily.</text>
</comment>
<dbReference type="EMBL" id="OMOF01000229">
    <property type="protein sequence ID" value="SPF44124.1"/>
    <property type="molecule type" value="Genomic_DNA"/>
</dbReference>
<dbReference type="AlphaFoldDB" id="A0A2U3KWQ9"/>
<dbReference type="PANTHER" id="PTHR13806">
    <property type="entry name" value="FLOTILLIN-RELATED"/>
    <property type="match status" value="1"/>
</dbReference>
<dbReference type="Pfam" id="PF15975">
    <property type="entry name" value="Flot"/>
    <property type="match status" value="1"/>
</dbReference>
<dbReference type="InterPro" id="IPR001107">
    <property type="entry name" value="Band_7"/>
</dbReference>
<dbReference type="GO" id="GO:0002020">
    <property type="term" value="F:protease binding"/>
    <property type="evidence" value="ECO:0007669"/>
    <property type="project" value="TreeGrafter"/>
</dbReference>
<accession>A0A2U3KWQ9</accession>
<sequence>MSLIPIVIVIIIAILGLLSIVSVLAHMFQKAGPDEALVIYGMGGNNVITGGGRIVWPLVQTCKRISLALMSFDIAPTNDLYTNQGVAVTVEAVSQIKIIDTNESIKTAAIQFLSKSFEDRETMIKQVMEGHLRGIVGTLKVEEIVKDPEMVQARMLATCQLDLSKMGLEVRSFTIKNVKDANGYIENMGKPEIARVFKEAQIAEAIALKETETFKASANRDAAIAKTNAEQATVTAQTLSQSQQAENTKDLNLKKAQYDAEVETARADKENAYNLRTAELKQNLTEQEWKIAEIERQGQVKVANAEIERKQKELEASIIKPAEAQARAIKIENQAKAEANAIVTKLENQAKAEANALTIKLENEAKAEATRAVGISEAEIIKAKGIAEAETIQAKAEAFANYSQAAILDKLLSSIPELAKAIASPLSNVEKITVVSTGGDTSGMGKITKDVTNMMAQVPEVIQALTGVNIADILNKLGGLKNDLPPIEDANVKPFPNLNEDVSFAPDLKE</sequence>
<feature type="domain" description="Band 7" evidence="6">
    <location>
        <begin position="26"/>
        <end position="192"/>
    </location>
</feature>
<dbReference type="OrthoDB" id="9786220at2"/>
<comment type="subcellular location">
    <subcellularLocation>
        <location evidence="1">Membrane</location>
    </subcellularLocation>
</comment>
<evidence type="ECO:0000256" key="4">
    <source>
        <dbReference type="SAM" id="Coils"/>
    </source>
</evidence>
<dbReference type="InterPro" id="IPR036013">
    <property type="entry name" value="Band_7/SPFH_dom_sf"/>
</dbReference>